<evidence type="ECO:0000313" key="3">
    <source>
        <dbReference type="EMBL" id="KAG6370248.1"/>
    </source>
</evidence>
<dbReference type="PANTHER" id="PTHR14222:SF2">
    <property type="entry name" value="CONDENSIN COMPLEX SUBUNIT 1"/>
    <property type="match status" value="1"/>
</dbReference>
<dbReference type="GO" id="GO:0007076">
    <property type="term" value="P:mitotic chromosome condensation"/>
    <property type="evidence" value="ECO:0007669"/>
    <property type="project" value="InterPro"/>
</dbReference>
<dbReference type="GO" id="GO:0000779">
    <property type="term" value="C:condensed chromosome, centromeric region"/>
    <property type="evidence" value="ECO:0007669"/>
    <property type="project" value="TreeGrafter"/>
</dbReference>
<sequence length="338" mass="37656">MSLSPVDNDELDMNHGFEPQDELQSLQDVSSYEIPNEHDIHETEPGPLLQHAVDRTARDSESITEPEIFDIFRSLLKYADAVPGPLMSKLLDSIAVVMAHKIPLEMYAFLLHWFVSAAEKVKLRSEEGAPHPPPKGRRGRGGKAGGSRAAARTADTWSWVDQIPGTLELFSKAMKLKTHRIWMTSPERDAFITCITRPAYLVCIAVKHHGHAVAAQISIMQSLQYYEHLSEPMAELLSCLAKDFDHAQLGDEVLREIAGMSFNAQDTKGPRAFSRFLVKYSEESPRSVLKQISLLLDHLDSESYPMRMALVEVIGSLIRELSSSEDMTNDSSAGSLIS</sequence>
<dbReference type="Pfam" id="PF12922">
    <property type="entry name" value="Cnd1_N"/>
    <property type="match status" value="1"/>
</dbReference>
<dbReference type="GO" id="GO:0010032">
    <property type="term" value="P:meiotic chromosome condensation"/>
    <property type="evidence" value="ECO:0007669"/>
    <property type="project" value="TreeGrafter"/>
</dbReference>
<dbReference type="GO" id="GO:0000796">
    <property type="term" value="C:condensin complex"/>
    <property type="evidence" value="ECO:0007669"/>
    <property type="project" value="TreeGrafter"/>
</dbReference>
<dbReference type="AlphaFoldDB" id="A0A8I3A4G5"/>
<feature type="region of interest" description="Disordered" evidence="1">
    <location>
        <begin position="124"/>
        <end position="148"/>
    </location>
</feature>
<reference evidence="3" key="1">
    <citation type="submission" date="2021-03" db="EMBL/GenBank/DDBJ databases">
        <title>Evolutionary innovations through gain and loss of genes in the ectomycorrhizal Boletales.</title>
        <authorList>
            <person name="Wu G."/>
            <person name="Miyauchi S."/>
            <person name="Morin E."/>
            <person name="Yang Z.-L."/>
            <person name="Xu J."/>
            <person name="Martin F.M."/>
        </authorList>
    </citation>
    <scope>NUCLEOTIDE SEQUENCE</scope>
    <source>
        <strain evidence="3">BR01</strain>
    </source>
</reference>
<feature type="region of interest" description="Disordered" evidence="1">
    <location>
        <begin position="1"/>
        <end position="24"/>
    </location>
</feature>
<organism evidence="3 4">
    <name type="scientific">Boletus reticuloceps</name>
    <dbReference type="NCBI Taxonomy" id="495285"/>
    <lineage>
        <taxon>Eukaryota</taxon>
        <taxon>Fungi</taxon>
        <taxon>Dikarya</taxon>
        <taxon>Basidiomycota</taxon>
        <taxon>Agaricomycotina</taxon>
        <taxon>Agaricomycetes</taxon>
        <taxon>Agaricomycetidae</taxon>
        <taxon>Boletales</taxon>
        <taxon>Boletineae</taxon>
        <taxon>Boletaceae</taxon>
        <taxon>Boletoideae</taxon>
        <taxon>Boletus</taxon>
    </lineage>
</organism>
<proteinExistence type="predicted"/>
<evidence type="ECO:0000256" key="1">
    <source>
        <dbReference type="SAM" id="MobiDB-lite"/>
    </source>
</evidence>
<dbReference type="PANTHER" id="PTHR14222">
    <property type="entry name" value="CONDENSIN"/>
    <property type="match status" value="1"/>
</dbReference>
<evidence type="ECO:0000259" key="2">
    <source>
        <dbReference type="Pfam" id="PF12922"/>
    </source>
</evidence>
<dbReference type="Proteomes" id="UP000683000">
    <property type="component" value="Unassembled WGS sequence"/>
</dbReference>
<dbReference type="InterPro" id="IPR026971">
    <property type="entry name" value="CND1/NCAPD3"/>
</dbReference>
<dbReference type="OrthoDB" id="3261686at2759"/>
<evidence type="ECO:0000313" key="4">
    <source>
        <dbReference type="Proteomes" id="UP000683000"/>
    </source>
</evidence>
<dbReference type="SUPFAM" id="SSF48371">
    <property type="entry name" value="ARM repeat"/>
    <property type="match status" value="1"/>
</dbReference>
<dbReference type="InterPro" id="IPR024324">
    <property type="entry name" value="Condensin_cplx_su1_N"/>
</dbReference>
<dbReference type="InterPro" id="IPR016024">
    <property type="entry name" value="ARM-type_fold"/>
</dbReference>
<accession>A0A8I3A4G5</accession>
<protein>
    <submittedName>
        <fullName evidence="3">Non-SMC mitotic condensation complex subunit 1</fullName>
    </submittedName>
</protein>
<gene>
    <name evidence="3" type="ORF">JVT61DRAFT_12192</name>
</gene>
<comment type="caution">
    <text evidence="3">The sequence shown here is derived from an EMBL/GenBank/DDBJ whole genome shotgun (WGS) entry which is preliminary data.</text>
</comment>
<feature type="domain" description="Condensin complex subunit 1 N-terminal" evidence="2">
    <location>
        <begin position="92"/>
        <end position="203"/>
    </location>
</feature>
<name>A0A8I3A4G5_9AGAM</name>
<keyword evidence="4" id="KW-1185">Reference proteome</keyword>
<dbReference type="EMBL" id="JAGFBS010000054">
    <property type="protein sequence ID" value="KAG6370248.1"/>
    <property type="molecule type" value="Genomic_DNA"/>
</dbReference>
<dbReference type="GO" id="GO:0042393">
    <property type="term" value="F:histone binding"/>
    <property type="evidence" value="ECO:0007669"/>
    <property type="project" value="TreeGrafter"/>
</dbReference>